<reference evidence="6" key="1">
    <citation type="submission" date="2023-06" db="EMBL/GenBank/DDBJ databases">
        <title>Cytophagales bacterium Strain LB-30, isolated from soil.</title>
        <authorList>
            <person name="Liu B."/>
        </authorList>
    </citation>
    <scope>NUCLEOTIDE SEQUENCE</scope>
    <source>
        <strain evidence="6">LB-30</strain>
    </source>
</reference>
<feature type="coiled-coil region" evidence="2">
    <location>
        <begin position="97"/>
        <end position="124"/>
    </location>
</feature>
<dbReference type="PRINTS" id="PR01490">
    <property type="entry name" value="RTXTOXIND"/>
</dbReference>
<dbReference type="Pfam" id="PF25973">
    <property type="entry name" value="BSH_CzcB"/>
    <property type="match status" value="1"/>
</dbReference>
<dbReference type="NCBIfam" id="TIGR01730">
    <property type="entry name" value="RND_mfp"/>
    <property type="match status" value="1"/>
</dbReference>
<sequence length="351" mass="37782">MKNLIYTLTLASLMGASLAACQSQAENKEVNTDESAVAVTLHPVESRDYAQSVISSGLISTPTEARLSFKIGGIIQEIAVREGDNVSKGQLLASLNLTEINAQLAQAEANVAKLKRDEARVQKLYADSAVTLEQVQNLKTALDVAQNQLTIARFNQQHAKIYATSNGKVIRKLANEGELIGAGTPLIIINEANENSWIVKVGVPDVDWIRLQEGDKAEIVSDLYKENPFQGQVKSIGQGADPLTGLYTIEVAIQAGERRIASGMFAQVNILPSQTQSYQVIPIEALVEGKGKKAYVFVPGADAKSVKKIPITSAFVSDNKVFITKGLEGVGQVITSGSAFLTEYSQIRIQP</sequence>
<dbReference type="EMBL" id="JAUHJS010000001">
    <property type="protein sequence ID" value="MDN4163936.1"/>
    <property type="molecule type" value="Genomic_DNA"/>
</dbReference>
<proteinExistence type="inferred from homology"/>
<dbReference type="InterPro" id="IPR058792">
    <property type="entry name" value="Beta-barrel_RND_2"/>
</dbReference>
<evidence type="ECO:0000313" key="7">
    <source>
        <dbReference type="Proteomes" id="UP001168552"/>
    </source>
</evidence>
<dbReference type="SUPFAM" id="SSF111369">
    <property type="entry name" value="HlyD-like secretion proteins"/>
    <property type="match status" value="1"/>
</dbReference>
<dbReference type="PROSITE" id="PS51257">
    <property type="entry name" value="PROKAR_LIPOPROTEIN"/>
    <property type="match status" value="1"/>
</dbReference>
<dbReference type="InterPro" id="IPR006143">
    <property type="entry name" value="RND_pump_MFP"/>
</dbReference>
<evidence type="ECO:0000256" key="3">
    <source>
        <dbReference type="SAM" id="SignalP"/>
    </source>
</evidence>
<feature type="domain" description="CusB-like beta-barrel" evidence="4">
    <location>
        <begin position="199"/>
        <end position="270"/>
    </location>
</feature>
<dbReference type="PANTHER" id="PTHR30469:SF15">
    <property type="entry name" value="HLYD FAMILY OF SECRETION PROTEINS"/>
    <property type="match status" value="1"/>
</dbReference>
<dbReference type="Gene3D" id="2.40.50.100">
    <property type="match status" value="1"/>
</dbReference>
<evidence type="ECO:0000256" key="2">
    <source>
        <dbReference type="SAM" id="Coils"/>
    </source>
</evidence>
<accession>A0ABT8F0H2</accession>
<organism evidence="6 7">
    <name type="scientific">Shiella aurantiaca</name>
    <dbReference type="NCBI Taxonomy" id="3058365"/>
    <lineage>
        <taxon>Bacteria</taxon>
        <taxon>Pseudomonadati</taxon>
        <taxon>Bacteroidota</taxon>
        <taxon>Cytophagia</taxon>
        <taxon>Cytophagales</taxon>
        <taxon>Shiellaceae</taxon>
        <taxon>Shiella</taxon>
    </lineage>
</organism>
<keyword evidence="3" id="KW-0732">Signal</keyword>
<gene>
    <name evidence="6" type="ORF">QWY31_00405</name>
</gene>
<feature type="chain" id="PRO_5046351982" evidence="3">
    <location>
        <begin position="20"/>
        <end position="351"/>
    </location>
</feature>
<name>A0ABT8F0H2_9BACT</name>
<comment type="caution">
    <text evidence="6">The sequence shown here is derived from an EMBL/GenBank/DDBJ whole genome shotgun (WGS) entry which is preliminary data.</text>
</comment>
<dbReference type="Pfam" id="PF25954">
    <property type="entry name" value="Beta-barrel_RND_2"/>
    <property type="match status" value="1"/>
</dbReference>
<dbReference type="RefSeq" id="WP_320002465.1">
    <property type="nucleotide sequence ID" value="NZ_JAUHJS010000001.1"/>
</dbReference>
<comment type="similarity">
    <text evidence="1">Belongs to the membrane fusion protein (MFP) (TC 8.A.1) family.</text>
</comment>
<feature type="signal peptide" evidence="3">
    <location>
        <begin position="1"/>
        <end position="19"/>
    </location>
</feature>
<dbReference type="Proteomes" id="UP001168552">
    <property type="component" value="Unassembled WGS sequence"/>
</dbReference>
<dbReference type="InterPro" id="IPR058647">
    <property type="entry name" value="BSH_CzcB-like"/>
</dbReference>
<protein>
    <submittedName>
        <fullName evidence="6">Efflux RND transporter periplasmic adaptor subunit</fullName>
    </submittedName>
</protein>
<evidence type="ECO:0000259" key="4">
    <source>
        <dbReference type="Pfam" id="PF25954"/>
    </source>
</evidence>
<evidence type="ECO:0000256" key="1">
    <source>
        <dbReference type="ARBA" id="ARBA00009477"/>
    </source>
</evidence>
<dbReference type="PANTHER" id="PTHR30469">
    <property type="entry name" value="MULTIDRUG RESISTANCE PROTEIN MDTA"/>
    <property type="match status" value="1"/>
</dbReference>
<dbReference type="Gene3D" id="2.40.420.20">
    <property type="match status" value="1"/>
</dbReference>
<feature type="domain" description="CzcB-like barrel-sandwich hybrid" evidence="5">
    <location>
        <begin position="66"/>
        <end position="188"/>
    </location>
</feature>
<dbReference type="Gene3D" id="1.10.287.470">
    <property type="entry name" value="Helix hairpin bin"/>
    <property type="match status" value="1"/>
</dbReference>
<dbReference type="Gene3D" id="2.40.30.170">
    <property type="match status" value="1"/>
</dbReference>
<keyword evidence="2" id="KW-0175">Coiled coil</keyword>
<keyword evidence="7" id="KW-1185">Reference proteome</keyword>
<evidence type="ECO:0000313" key="6">
    <source>
        <dbReference type="EMBL" id="MDN4163936.1"/>
    </source>
</evidence>
<evidence type="ECO:0000259" key="5">
    <source>
        <dbReference type="Pfam" id="PF25973"/>
    </source>
</evidence>